<evidence type="ECO:0000313" key="2">
    <source>
        <dbReference type="Proteomes" id="UP000799291"/>
    </source>
</evidence>
<protein>
    <submittedName>
        <fullName evidence="1">Uncharacterized protein</fullName>
    </submittedName>
</protein>
<dbReference type="Proteomes" id="UP000799291">
    <property type="component" value="Unassembled WGS sequence"/>
</dbReference>
<sequence length="140" mass="15845">MQQHCVVGKVFSISLNHEHTDERNLNIVRAARVLGLNNTYVGHFTRQYCDKIREHDLNYELMGTIATLAYPGNDPIYDCLANNIANQRKRGTVSDPEGLKAFLDLHPTLMHKVEAIEGTKATKKAGPIPRRMHIRNANKI</sequence>
<dbReference type="AlphaFoldDB" id="A0A6G1J7C3"/>
<organism evidence="1 2">
    <name type="scientific">Lentithecium fluviatile CBS 122367</name>
    <dbReference type="NCBI Taxonomy" id="1168545"/>
    <lineage>
        <taxon>Eukaryota</taxon>
        <taxon>Fungi</taxon>
        <taxon>Dikarya</taxon>
        <taxon>Ascomycota</taxon>
        <taxon>Pezizomycotina</taxon>
        <taxon>Dothideomycetes</taxon>
        <taxon>Pleosporomycetidae</taxon>
        <taxon>Pleosporales</taxon>
        <taxon>Massarineae</taxon>
        <taxon>Lentitheciaceae</taxon>
        <taxon>Lentithecium</taxon>
    </lineage>
</organism>
<gene>
    <name evidence="1" type="ORF">K458DRAFT_416387</name>
</gene>
<name>A0A6G1J7C3_9PLEO</name>
<dbReference type="OrthoDB" id="3776185at2759"/>
<dbReference type="EMBL" id="MU005577">
    <property type="protein sequence ID" value="KAF2686019.1"/>
    <property type="molecule type" value="Genomic_DNA"/>
</dbReference>
<reference evidence="1" key="1">
    <citation type="journal article" date="2020" name="Stud. Mycol.">
        <title>101 Dothideomycetes genomes: a test case for predicting lifestyles and emergence of pathogens.</title>
        <authorList>
            <person name="Haridas S."/>
            <person name="Albert R."/>
            <person name="Binder M."/>
            <person name="Bloem J."/>
            <person name="Labutti K."/>
            <person name="Salamov A."/>
            <person name="Andreopoulos B."/>
            <person name="Baker S."/>
            <person name="Barry K."/>
            <person name="Bills G."/>
            <person name="Bluhm B."/>
            <person name="Cannon C."/>
            <person name="Castanera R."/>
            <person name="Culley D."/>
            <person name="Daum C."/>
            <person name="Ezra D."/>
            <person name="Gonzalez J."/>
            <person name="Henrissat B."/>
            <person name="Kuo A."/>
            <person name="Liang C."/>
            <person name="Lipzen A."/>
            <person name="Lutzoni F."/>
            <person name="Magnuson J."/>
            <person name="Mondo S."/>
            <person name="Nolan M."/>
            <person name="Ohm R."/>
            <person name="Pangilinan J."/>
            <person name="Park H.-J."/>
            <person name="Ramirez L."/>
            <person name="Alfaro M."/>
            <person name="Sun H."/>
            <person name="Tritt A."/>
            <person name="Yoshinaga Y."/>
            <person name="Zwiers L.-H."/>
            <person name="Turgeon B."/>
            <person name="Goodwin S."/>
            <person name="Spatafora J."/>
            <person name="Crous P."/>
            <person name="Grigoriev I."/>
        </authorList>
    </citation>
    <scope>NUCLEOTIDE SEQUENCE</scope>
    <source>
        <strain evidence="1">CBS 122367</strain>
    </source>
</reference>
<proteinExistence type="predicted"/>
<keyword evidence="2" id="KW-1185">Reference proteome</keyword>
<accession>A0A6G1J7C3</accession>
<evidence type="ECO:0000313" key="1">
    <source>
        <dbReference type="EMBL" id="KAF2686019.1"/>
    </source>
</evidence>